<evidence type="ECO:0000256" key="2">
    <source>
        <dbReference type="SAM" id="SignalP"/>
    </source>
</evidence>
<proteinExistence type="predicted"/>
<feature type="signal peptide" evidence="2">
    <location>
        <begin position="1"/>
        <end position="22"/>
    </location>
</feature>
<feature type="chain" id="PRO_5004788890" evidence="2">
    <location>
        <begin position="23"/>
        <end position="290"/>
    </location>
</feature>
<accession>W0FQ19</accession>
<reference evidence="3" key="1">
    <citation type="journal article" date="2013" name="PLoS ONE">
        <title>Metagenomic insights into the carbohydrate-active enzymes carried by the microorganisms adhering to solid digesta in the rumen of cows.</title>
        <authorList>
            <person name="Wang L."/>
            <person name="Hatem A."/>
            <person name="Catalyurek U.V."/>
            <person name="Morrison M."/>
            <person name="Yu Z."/>
        </authorList>
    </citation>
    <scope>NUCLEOTIDE SEQUENCE</scope>
</reference>
<protein>
    <submittedName>
        <fullName evidence="3">Uncharacterized protein</fullName>
    </submittedName>
</protein>
<organism evidence="3">
    <name type="scientific">uncultured bacterium Contig203</name>
    <dbReference type="NCBI Taxonomy" id="1393530"/>
    <lineage>
        <taxon>Bacteria</taxon>
        <taxon>environmental samples</taxon>
    </lineage>
</organism>
<name>W0FQ19_9BACT</name>
<feature type="compositionally biased region" description="Low complexity" evidence="1">
    <location>
        <begin position="155"/>
        <end position="170"/>
    </location>
</feature>
<dbReference type="AlphaFoldDB" id="W0FQ19"/>
<evidence type="ECO:0000256" key="1">
    <source>
        <dbReference type="SAM" id="MobiDB-lite"/>
    </source>
</evidence>
<sequence length="290" mass="31924">MRKLIAVALAAILFLAAGTAVAEEETPKTWDELYEEGCRAFREGDTDKARAAFEASGKEAGDAEIVPALMLHACAVPRGQGGAFSVSLPELENEIREVEEMIRDIEGLFAKKKISKKAREQYLKMAEDVREYMADYYAALQAADEQARAEADSLQAEPMAAAPGGAPAQGEQFSPLPAVSLREQLTKPKAPGSYRGKAASTQQDGSHTVYLDKDGHVLRREWEEVSGDMTIHGVQHFVNDEDGHPVSAFTYWNNVLICSFSFYRLNGSYVSARWFDEAAIRKVFSKGGHR</sequence>
<dbReference type="EMBL" id="KC246810">
    <property type="protein sequence ID" value="AHF24902.1"/>
    <property type="molecule type" value="Genomic_DNA"/>
</dbReference>
<evidence type="ECO:0000313" key="3">
    <source>
        <dbReference type="EMBL" id="AHF24902.1"/>
    </source>
</evidence>
<feature type="region of interest" description="Disordered" evidence="1">
    <location>
        <begin position="148"/>
        <end position="170"/>
    </location>
</feature>
<keyword evidence="2" id="KW-0732">Signal</keyword>